<keyword evidence="2" id="KW-1185">Reference proteome</keyword>
<dbReference type="GeneID" id="5001732"/>
<dbReference type="AlphaFoldDB" id="A4RXM7"/>
<dbReference type="HOGENOM" id="CLU_2175249_0_0_1"/>
<dbReference type="RefSeq" id="XP_001417781.1">
    <property type="nucleotide sequence ID" value="XM_001417744.1"/>
</dbReference>
<protein>
    <submittedName>
        <fullName evidence="1">Uncharacterized protein</fullName>
    </submittedName>
</protein>
<dbReference type="Gramene" id="ABO96074">
    <property type="protein sequence ID" value="ABO96074"/>
    <property type="gene ID" value="OSTLU_31749"/>
</dbReference>
<dbReference type="Proteomes" id="UP000001568">
    <property type="component" value="Chromosome 5"/>
</dbReference>
<proteinExistence type="predicted"/>
<evidence type="ECO:0000313" key="1">
    <source>
        <dbReference type="EMBL" id="ABO96074.1"/>
    </source>
</evidence>
<dbReference type="OMA" id="MTQPIPP"/>
<name>A4RXM7_OSTLU</name>
<accession>A4RXM7</accession>
<gene>
    <name evidence="1" type="ORF">OSTLU_31749</name>
</gene>
<organism evidence="1 2">
    <name type="scientific">Ostreococcus lucimarinus (strain CCE9901)</name>
    <dbReference type="NCBI Taxonomy" id="436017"/>
    <lineage>
        <taxon>Eukaryota</taxon>
        <taxon>Viridiplantae</taxon>
        <taxon>Chlorophyta</taxon>
        <taxon>Mamiellophyceae</taxon>
        <taxon>Mamiellales</taxon>
        <taxon>Bathycoccaceae</taxon>
        <taxon>Ostreococcus</taxon>
    </lineage>
</organism>
<sequence length="110" mass="12272">MVRFWLDEEWERGATINRDIGVAAGASYARCVAQMAREGEDEVLQRLVMALAADLADFDFADSFVSAFEVANKVIEMLMLRAGVDVCCVGEDDITRAARYEATLESRRDD</sequence>
<reference evidence="1 2" key="1">
    <citation type="journal article" date="2007" name="Proc. Natl. Acad. Sci. U.S.A.">
        <title>The tiny eukaryote Ostreococcus provides genomic insights into the paradox of plankton speciation.</title>
        <authorList>
            <person name="Palenik B."/>
            <person name="Grimwood J."/>
            <person name="Aerts A."/>
            <person name="Rouze P."/>
            <person name="Salamov A."/>
            <person name="Putnam N."/>
            <person name="Dupont C."/>
            <person name="Jorgensen R."/>
            <person name="Derelle E."/>
            <person name="Rombauts S."/>
            <person name="Zhou K."/>
            <person name="Otillar R."/>
            <person name="Merchant S.S."/>
            <person name="Podell S."/>
            <person name="Gaasterland T."/>
            <person name="Napoli C."/>
            <person name="Gendler K."/>
            <person name="Manuell A."/>
            <person name="Tai V."/>
            <person name="Vallon O."/>
            <person name="Piganeau G."/>
            <person name="Jancek S."/>
            <person name="Heijde M."/>
            <person name="Jabbari K."/>
            <person name="Bowler C."/>
            <person name="Lohr M."/>
            <person name="Robbens S."/>
            <person name="Werner G."/>
            <person name="Dubchak I."/>
            <person name="Pazour G.J."/>
            <person name="Ren Q."/>
            <person name="Paulsen I."/>
            <person name="Delwiche C."/>
            <person name="Schmutz J."/>
            <person name="Rokhsar D."/>
            <person name="Van de Peer Y."/>
            <person name="Moreau H."/>
            <person name="Grigoriev I.V."/>
        </authorList>
    </citation>
    <scope>NUCLEOTIDE SEQUENCE [LARGE SCALE GENOMIC DNA]</scope>
    <source>
        <strain evidence="1 2">CCE9901</strain>
    </source>
</reference>
<dbReference type="EMBL" id="CP000585">
    <property type="protein sequence ID" value="ABO96074.1"/>
    <property type="molecule type" value="Genomic_DNA"/>
</dbReference>
<dbReference type="OrthoDB" id="530342at2759"/>
<dbReference type="KEGG" id="olu:OSTLU_31749"/>
<evidence type="ECO:0000313" key="2">
    <source>
        <dbReference type="Proteomes" id="UP000001568"/>
    </source>
</evidence>